<accession>A0AAE0RH88</accession>
<reference evidence="3" key="1">
    <citation type="submission" date="2023-06" db="EMBL/GenBank/DDBJ databases">
        <title>Male Hemibagrus guttatus genome.</title>
        <authorList>
            <person name="Bian C."/>
        </authorList>
    </citation>
    <scope>NUCLEOTIDE SEQUENCE</scope>
    <source>
        <strain evidence="3">Male_cb2023</strain>
        <tissue evidence="3">Muscle</tissue>
    </source>
</reference>
<feature type="compositionally biased region" description="Acidic residues" evidence="1">
    <location>
        <begin position="77"/>
        <end position="88"/>
    </location>
</feature>
<gene>
    <name evidence="3" type="ORF">QTP70_019133</name>
</gene>
<feature type="signal peptide" evidence="2">
    <location>
        <begin position="1"/>
        <end position="25"/>
    </location>
</feature>
<feature type="region of interest" description="Disordered" evidence="1">
    <location>
        <begin position="68"/>
        <end position="123"/>
    </location>
</feature>
<feature type="chain" id="PRO_5041966069" description="Serglycin" evidence="2">
    <location>
        <begin position="26"/>
        <end position="147"/>
    </location>
</feature>
<evidence type="ECO:0000313" key="3">
    <source>
        <dbReference type="EMBL" id="KAK3554018.1"/>
    </source>
</evidence>
<keyword evidence="2" id="KW-0732">Signal</keyword>
<comment type="caution">
    <text evidence="3">The sequence shown here is derived from an EMBL/GenBank/DDBJ whole genome shotgun (WGS) entry which is preliminary data.</text>
</comment>
<dbReference type="EMBL" id="JAUCMX010000002">
    <property type="protein sequence ID" value="KAK3554018.1"/>
    <property type="molecule type" value="Genomic_DNA"/>
</dbReference>
<evidence type="ECO:0000256" key="1">
    <source>
        <dbReference type="SAM" id="MobiDB-lite"/>
    </source>
</evidence>
<dbReference type="Proteomes" id="UP001274896">
    <property type="component" value="Unassembled WGS sequence"/>
</dbReference>
<name>A0AAE0RH88_9TELE</name>
<dbReference type="InterPro" id="IPR007455">
    <property type="entry name" value="Serglycin"/>
</dbReference>
<dbReference type="Pfam" id="PF04360">
    <property type="entry name" value="Serglycin"/>
    <property type="match status" value="1"/>
</dbReference>
<evidence type="ECO:0000256" key="2">
    <source>
        <dbReference type="SAM" id="SignalP"/>
    </source>
</evidence>
<sequence>MRFYYSLTLSALILLYLISDNVLEASKKGKGRYVFVKCRPDSKNANCITKKGPRIDLHGKPHKISSRSINDIYPVESSEESYETEESGDGSGDFNFPDLSRKQRDSGAEEEIQTVMEGSADYNNYISPSLEKLRLSAEDLREDNMIE</sequence>
<protein>
    <recommendedName>
        <fullName evidence="5">Serglycin</fullName>
    </recommendedName>
</protein>
<dbReference type="AlphaFoldDB" id="A0AAE0RH88"/>
<proteinExistence type="predicted"/>
<organism evidence="3 4">
    <name type="scientific">Hemibagrus guttatus</name>
    <dbReference type="NCBI Taxonomy" id="175788"/>
    <lineage>
        <taxon>Eukaryota</taxon>
        <taxon>Metazoa</taxon>
        <taxon>Chordata</taxon>
        <taxon>Craniata</taxon>
        <taxon>Vertebrata</taxon>
        <taxon>Euteleostomi</taxon>
        <taxon>Actinopterygii</taxon>
        <taxon>Neopterygii</taxon>
        <taxon>Teleostei</taxon>
        <taxon>Ostariophysi</taxon>
        <taxon>Siluriformes</taxon>
        <taxon>Bagridae</taxon>
        <taxon>Hemibagrus</taxon>
    </lineage>
</organism>
<evidence type="ECO:0008006" key="5">
    <source>
        <dbReference type="Google" id="ProtNLM"/>
    </source>
</evidence>
<keyword evidence="4" id="KW-1185">Reference proteome</keyword>
<evidence type="ECO:0000313" key="4">
    <source>
        <dbReference type="Proteomes" id="UP001274896"/>
    </source>
</evidence>